<comment type="caution">
    <text evidence="6">Lacks conserved residue(s) required for the propagation of feature annotation.</text>
</comment>
<feature type="signal peptide" evidence="10">
    <location>
        <begin position="1"/>
        <end position="22"/>
    </location>
</feature>
<dbReference type="Proteomes" id="UP001187315">
    <property type="component" value="Unassembled WGS sequence"/>
</dbReference>
<evidence type="ECO:0000256" key="1">
    <source>
        <dbReference type="ARBA" id="ARBA00022670"/>
    </source>
</evidence>
<dbReference type="GO" id="GO:0006508">
    <property type="term" value="P:proteolysis"/>
    <property type="evidence" value="ECO:0007669"/>
    <property type="project" value="UniProtKB-KW"/>
</dbReference>
<keyword evidence="9" id="KW-0472">Membrane</keyword>
<dbReference type="InterPro" id="IPR036055">
    <property type="entry name" value="LDL_receptor-like_sf"/>
</dbReference>
<dbReference type="PROSITE" id="PS00134">
    <property type="entry name" value="TRYPSIN_HIS"/>
    <property type="match status" value="1"/>
</dbReference>
<keyword evidence="5" id="KW-0325">Glycoprotein</keyword>
<name>A0AA88M5C0_TACVA</name>
<evidence type="ECO:0000259" key="12">
    <source>
        <dbReference type="PROSITE" id="PS50287"/>
    </source>
</evidence>
<dbReference type="SUPFAM" id="SSF57424">
    <property type="entry name" value="LDL receptor-like module"/>
    <property type="match status" value="1"/>
</dbReference>
<keyword evidence="9" id="KW-0812">Transmembrane</keyword>
<keyword evidence="15" id="KW-1185">Reference proteome</keyword>
<organism evidence="14 15">
    <name type="scientific">Tachysurus vachellii</name>
    <name type="common">Darkbarbel catfish</name>
    <name type="synonym">Pelteobagrus vachellii</name>
    <dbReference type="NCBI Taxonomy" id="175792"/>
    <lineage>
        <taxon>Eukaryota</taxon>
        <taxon>Metazoa</taxon>
        <taxon>Chordata</taxon>
        <taxon>Craniata</taxon>
        <taxon>Vertebrata</taxon>
        <taxon>Euteleostomi</taxon>
        <taxon>Actinopterygii</taxon>
        <taxon>Neopterygii</taxon>
        <taxon>Teleostei</taxon>
        <taxon>Ostariophysi</taxon>
        <taxon>Siluriformes</taxon>
        <taxon>Bagridae</taxon>
        <taxon>Tachysurus</taxon>
    </lineage>
</organism>
<evidence type="ECO:0000256" key="4">
    <source>
        <dbReference type="ARBA" id="ARBA00023157"/>
    </source>
</evidence>
<dbReference type="SUPFAM" id="SSF50494">
    <property type="entry name" value="Trypsin-like serine proteases"/>
    <property type="match status" value="1"/>
</dbReference>
<proteinExistence type="predicted"/>
<evidence type="ECO:0000256" key="5">
    <source>
        <dbReference type="ARBA" id="ARBA00023180"/>
    </source>
</evidence>
<feature type="compositionally biased region" description="Polar residues" evidence="8">
    <location>
        <begin position="322"/>
        <end position="331"/>
    </location>
</feature>
<feature type="domain" description="Peptidase S1" evidence="11">
    <location>
        <begin position="643"/>
        <end position="871"/>
    </location>
</feature>
<evidence type="ECO:0000256" key="2">
    <source>
        <dbReference type="ARBA" id="ARBA00022801"/>
    </source>
</evidence>
<dbReference type="AlphaFoldDB" id="A0AA88M5C0"/>
<comment type="caution">
    <text evidence="14">The sequence shown here is derived from an EMBL/GenBank/DDBJ whole genome shotgun (WGS) entry which is preliminary data.</text>
</comment>
<dbReference type="InterPro" id="IPR043504">
    <property type="entry name" value="Peptidase_S1_PA_chymotrypsin"/>
</dbReference>
<dbReference type="CDD" id="cd00112">
    <property type="entry name" value="LDLa"/>
    <property type="match status" value="1"/>
</dbReference>
<feature type="region of interest" description="Disordered" evidence="8">
    <location>
        <begin position="322"/>
        <end position="389"/>
    </location>
</feature>
<dbReference type="InterPro" id="IPR036116">
    <property type="entry name" value="FN3_sf"/>
</dbReference>
<dbReference type="Gene3D" id="4.10.400.10">
    <property type="entry name" value="Low-density Lipoprotein Receptor"/>
    <property type="match status" value="1"/>
</dbReference>
<dbReference type="SMART" id="SM00202">
    <property type="entry name" value="SR"/>
    <property type="match status" value="1"/>
</dbReference>
<dbReference type="InterPro" id="IPR013783">
    <property type="entry name" value="Ig-like_fold"/>
</dbReference>
<feature type="domain" description="Fibronectin type-III" evidence="13">
    <location>
        <begin position="25"/>
        <end position="118"/>
    </location>
</feature>
<feature type="region of interest" description="Disordered" evidence="8">
    <location>
        <begin position="447"/>
        <end position="469"/>
    </location>
</feature>
<dbReference type="PROSITE" id="PS50853">
    <property type="entry name" value="FN3"/>
    <property type="match status" value="1"/>
</dbReference>
<evidence type="ECO:0000256" key="7">
    <source>
        <dbReference type="RuleBase" id="RU363034"/>
    </source>
</evidence>
<feature type="compositionally biased region" description="Polar residues" evidence="8">
    <location>
        <begin position="447"/>
        <end position="457"/>
    </location>
</feature>
<dbReference type="PANTHER" id="PTHR24252:SF17">
    <property type="entry name" value="SUPPRESSOR OF TUMORIGENICITY 14 PROTEIN HOMOLOG-RELATED"/>
    <property type="match status" value="1"/>
</dbReference>
<feature type="transmembrane region" description="Helical" evidence="9">
    <location>
        <begin position="223"/>
        <end position="248"/>
    </location>
</feature>
<dbReference type="Gene3D" id="2.40.10.10">
    <property type="entry name" value="Trypsin-like serine proteases"/>
    <property type="match status" value="2"/>
</dbReference>
<evidence type="ECO:0000259" key="13">
    <source>
        <dbReference type="PROSITE" id="PS50853"/>
    </source>
</evidence>
<dbReference type="Pfam" id="PF01108">
    <property type="entry name" value="Tissue_fac"/>
    <property type="match status" value="1"/>
</dbReference>
<evidence type="ECO:0000256" key="6">
    <source>
        <dbReference type="PROSITE-ProRule" id="PRU00196"/>
    </source>
</evidence>
<dbReference type="InterPro" id="IPR001314">
    <property type="entry name" value="Peptidase_S1A"/>
</dbReference>
<dbReference type="InterPro" id="IPR001254">
    <property type="entry name" value="Trypsin_dom"/>
</dbReference>
<dbReference type="GO" id="GO:0004252">
    <property type="term" value="F:serine-type endopeptidase activity"/>
    <property type="evidence" value="ECO:0007669"/>
    <property type="project" value="InterPro"/>
</dbReference>
<evidence type="ECO:0000256" key="3">
    <source>
        <dbReference type="ARBA" id="ARBA00022825"/>
    </source>
</evidence>
<evidence type="ECO:0000256" key="8">
    <source>
        <dbReference type="SAM" id="MobiDB-lite"/>
    </source>
</evidence>
<dbReference type="InterPro" id="IPR015373">
    <property type="entry name" value="Interferon/interleukin_rcp_dom"/>
</dbReference>
<dbReference type="GO" id="GO:0016020">
    <property type="term" value="C:membrane"/>
    <property type="evidence" value="ECO:0007669"/>
    <property type="project" value="InterPro"/>
</dbReference>
<dbReference type="SUPFAM" id="SSF49265">
    <property type="entry name" value="Fibronectin type III"/>
    <property type="match status" value="2"/>
</dbReference>
<dbReference type="EMBL" id="JAVHJS010000017">
    <property type="protein sequence ID" value="KAK2831036.1"/>
    <property type="molecule type" value="Genomic_DNA"/>
</dbReference>
<dbReference type="InterPro" id="IPR036772">
    <property type="entry name" value="SRCR-like_dom_sf"/>
</dbReference>
<evidence type="ECO:0000313" key="14">
    <source>
        <dbReference type="EMBL" id="KAK2831036.1"/>
    </source>
</evidence>
<dbReference type="SMART" id="SM00020">
    <property type="entry name" value="Tryp_SPc"/>
    <property type="match status" value="1"/>
</dbReference>
<dbReference type="InterPro" id="IPR033116">
    <property type="entry name" value="TRYPSIN_SER"/>
</dbReference>
<feature type="transmembrane region" description="Helical" evidence="9">
    <location>
        <begin position="477"/>
        <end position="496"/>
    </location>
</feature>
<evidence type="ECO:0000256" key="10">
    <source>
        <dbReference type="SAM" id="SignalP"/>
    </source>
</evidence>
<dbReference type="Gene3D" id="3.10.250.10">
    <property type="entry name" value="SRCR-like domain"/>
    <property type="match status" value="1"/>
</dbReference>
<feature type="domain" description="SRCR" evidence="12">
    <location>
        <begin position="546"/>
        <end position="632"/>
    </location>
</feature>
<dbReference type="InterPro" id="IPR009003">
    <property type="entry name" value="Peptidase_S1_PA"/>
</dbReference>
<dbReference type="Pfam" id="PF00089">
    <property type="entry name" value="Trypsin"/>
    <property type="match status" value="1"/>
</dbReference>
<dbReference type="FunFam" id="2.40.10.10:FF:000003">
    <property type="entry name" value="Transmembrane serine protease 3"/>
    <property type="match status" value="1"/>
</dbReference>
<dbReference type="InterPro" id="IPR001190">
    <property type="entry name" value="SRCR"/>
</dbReference>
<reference evidence="14" key="1">
    <citation type="submission" date="2023-08" db="EMBL/GenBank/DDBJ databases">
        <title>Pelteobagrus vachellii genome.</title>
        <authorList>
            <person name="Liu H."/>
        </authorList>
    </citation>
    <scope>NUCLEOTIDE SEQUENCE</scope>
    <source>
        <strain evidence="14">PRFRI_2022a</strain>
        <tissue evidence="14">Muscle</tissue>
    </source>
</reference>
<dbReference type="CDD" id="cd00063">
    <property type="entry name" value="FN3"/>
    <property type="match status" value="1"/>
</dbReference>
<feature type="chain" id="PRO_5041665242" evidence="10">
    <location>
        <begin position="23"/>
        <end position="873"/>
    </location>
</feature>
<keyword evidence="9" id="KW-1133">Transmembrane helix</keyword>
<keyword evidence="2 7" id="KW-0378">Hydrolase</keyword>
<dbReference type="PRINTS" id="PR00722">
    <property type="entry name" value="CHYMOTRYPSIN"/>
</dbReference>
<keyword evidence="3 7" id="KW-0720">Serine protease</keyword>
<keyword evidence="1 7" id="KW-0645">Protease</keyword>
<dbReference type="PANTHER" id="PTHR24252">
    <property type="entry name" value="ACROSIN-RELATED"/>
    <property type="match status" value="1"/>
</dbReference>
<evidence type="ECO:0000256" key="9">
    <source>
        <dbReference type="SAM" id="Phobius"/>
    </source>
</evidence>
<keyword evidence="4" id="KW-1015">Disulfide bond</keyword>
<evidence type="ECO:0000259" key="11">
    <source>
        <dbReference type="PROSITE" id="PS50240"/>
    </source>
</evidence>
<evidence type="ECO:0000313" key="15">
    <source>
        <dbReference type="Proteomes" id="UP001187315"/>
    </source>
</evidence>
<sequence>MERNHWVSTLIFLLHLKLYIAADTIPGNVTVHIWEGNVTITWDHPLENPGDYLYQVQLCSYPDSQGWSNVSHCNLLKTTVCNIGNLPVDSDYRVRVGALSTQNNIFWSYRRHINIQRSQLIAPTFTLSSTSYSVRVKIYRKQILNEIFTNGVQYTTYLWPAGQENQTLTKIDGDEDDDDGDGDMTFTSLQPLQVYCVLVKVESTANDASNISPVHCIKLPTDWTLVICLILLGLMGIMAFLMLCVCFLRRPQKMPSALKLVSVWKPMTIESVQVETVTEKGWIIISKNTDTKCIEFIEEDKERRESLDSGVSIEQLQLSVSNTKTEGQNGDVQVDSGCGSLEGTEGSGSVRRTTGQFSIHDCSGENEGTGDSGLGLGHHEGSGSLEGEDTELLPRVVAGDGYRSQSPSSVDVLNDMESNMAAPSAGYRSGQVTYERIRTTDNLVAEDSTTPLNSTQAGGPKRGKFRQTMQATKPQRTILAVAGYLIALLINSKYFFCSKSLKFIPLEQACDGKPDCAGGEDESSCVSHFKSNITFPVRLATNLSVLQIYNPTEAKWQSVCADGWTVKYTEAVCQQLGYTLNPSYTTVTLSDLPSELKKVFCALRPNATMPVSSSVSAQATCSSGSVVSVSCSDCGPKGPESRIVGGQSTLIEHWPWQVSLQQNGQHTCGGSLVSPKWIITAAHCFTGRAEVTRWWVVAGNTYMTSLGGSAVDQIIVNGDYNSAVNDYDLAMMRLTKPLTLGASVKPVCLPPYNLGLTAGTSLVVTGWGNLQENGQLSSNLQEAIVPLIDRAQCTRPAVYGDSLTQRMICAGYLQGNVDACQGDSGGPLVYLQEHWMLVGVVSWGVGCARPNLPGVYSNVDQMLNWVYTVMQKS</sequence>
<dbReference type="CDD" id="cd00190">
    <property type="entry name" value="Tryp_SPc"/>
    <property type="match status" value="1"/>
</dbReference>
<gene>
    <name evidence="14" type="ORF">Q7C36_016122</name>
</gene>
<dbReference type="Pfam" id="PF15494">
    <property type="entry name" value="SRCR_2"/>
    <property type="match status" value="1"/>
</dbReference>
<dbReference type="PROSITE" id="PS50287">
    <property type="entry name" value="SRCR_2"/>
    <property type="match status" value="1"/>
</dbReference>
<dbReference type="InterPro" id="IPR002172">
    <property type="entry name" value="LDrepeatLR_classA_rpt"/>
</dbReference>
<dbReference type="Pfam" id="PF09294">
    <property type="entry name" value="Interfer-bind"/>
    <property type="match status" value="1"/>
</dbReference>
<dbReference type="SUPFAM" id="SSF56487">
    <property type="entry name" value="SRCR-like"/>
    <property type="match status" value="1"/>
</dbReference>
<dbReference type="SMART" id="SM00192">
    <property type="entry name" value="LDLa"/>
    <property type="match status" value="1"/>
</dbReference>
<accession>A0AA88M5C0</accession>
<dbReference type="InterPro" id="IPR003961">
    <property type="entry name" value="FN3_dom"/>
</dbReference>
<dbReference type="PROSITE" id="PS50240">
    <property type="entry name" value="TRYPSIN_DOM"/>
    <property type="match status" value="1"/>
</dbReference>
<keyword evidence="10" id="KW-0732">Signal</keyword>
<dbReference type="InterPro" id="IPR018114">
    <property type="entry name" value="TRYPSIN_HIS"/>
</dbReference>
<protein>
    <submittedName>
        <fullName evidence="14">Uncharacterized protein</fullName>
    </submittedName>
</protein>
<dbReference type="Gene3D" id="2.60.40.10">
    <property type="entry name" value="Immunoglobulins"/>
    <property type="match status" value="1"/>
</dbReference>
<dbReference type="PROSITE" id="PS00135">
    <property type="entry name" value="TRYPSIN_SER"/>
    <property type="match status" value="1"/>
</dbReference>